<feature type="transmembrane region" description="Helical" evidence="6">
    <location>
        <begin position="290"/>
        <end position="312"/>
    </location>
</feature>
<reference evidence="8 9" key="1">
    <citation type="submission" date="2019-03" db="EMBL/GenBank/DDBJ databases">
        <title>Genomic Encyclopedia of Type Strains, Phase IV (KMG-IV): sequencing the most valuable type-strain genomes for metagenomic binning, comparative biology and taxonomic classification.</title>
        <authorList>
            <person name="Goeker M."/>
        </authorList>
    </citation>
    <scope>NUCLEOTIDE SEQUENCE [LARGE SCALE GENOMIC DNA]</scope>
    <source>
        <strain evidence="8 9">DSM 19610</strain>
    </source>
</reference>
<name>A0A4R1HCW4_9GAMM</name>
<gene>
    <name evidence="8" type="ORF">DFR30_1374</name>
</gene>
<proteinExistence type="predicted"/>
<dbReference type="PANTHER" id="PTHR32309:SF13">
    <property type="entry name" value="FERRIC ENTEROBACTIN TRANSPORT PROTEIN FEPE"/>
    <property type="match status" value="1"/>
</dbReference>
<comment type="caution">
    <text evidence="8">The sequence shown here is derived from an EMBL/GenBank/DDBJ whole genome shotgun (WGS) entry which is preliminary data.</text>
</comment>
<dbReference type="GO" id="GO:0004713">
    <property type="term" value="F:protein tyrosine kinase activity"/>
    <property type="evidence" value="ECO:0007669"/>
    <property type="project" value="TreeGrafter"/>
</dbReference>
<evidence type="ECO:0000259" key="7">
    <source>
        <dbReference type="Pfam" id="PF02706"/>
    </source>
</evidence>
<dbReference type="InterPro" id="IPR050445">
    <property type="entry name" value="Bact_polysacc_biosynth/exp"/>
</dbReference>
<dbReference type="Gene3D" id="3.30.1890.10">
    <property type="entry name" value="FepE-like"/>
    <property type="match status" value="1"/>
</dbReference>
<keyword evidence="5 6" id="KW-0472">Membrane</keyword>
<accession>A0A4R1HCW4</accession>
<dbReference type="EMBL" id="SMFX01000001">
    <property type="protein sequence ID" value="TCK18115.1"/>
    <property type="molecule type" value="Genomic_DNA"/>
</dbReference>
<evidence type="ECO:0000256" key="2">
    <source>
        <dbReference type="ARBA" id="ARBA00022475"/>
    </source>
</evidence>
<dbReference type="OrthoDB" id="9775724at2"/>
<dbReference type="Pfam" id="PF02706">
    <property type="entry name" value="Wzz"/>
    <property type="match status" value="1"/>
</dbReference>
<keyword evidence="3 6" id="KW-0812">Transmembrane</keyword>
<evidence type="ECO:0000256" key="4">
    <source>
        <dbReference type="ARBA" id="ARBA00022989"/>
    </source>
</evidence>
<evidence type="ECO:0000256" key="6">
    <source>
        <dbReference type="SAM" id="Phobius"/>
    </source>
</evidence>
<comment type="subcellular location">
    <subcellularLocation>
        <location evidence="1">Cell membrane</location>
        <topology evidence="1">Multi-pass membrane protein</topology>
    </subcellularLocation>
</comment>
<keyword evidence="9" id="KW-1185">Reference proteome</keyword>
<evidence type="ECO:0000256" key="5">
    <source>
        <dbReference type="ARBA" id="ARBA00023136"/>
    </source>
</evidence>
<dbReference type="Proteomes" id="UP000295707">
    <property type="component" value="Unassembled WGS sequence"/>
</dbReference>
<dbReference type="RefSeq" id="WP_132971941.1">
    <property type="nucleotide sequence ID" value="NZ_SMFX01000001.1"/>
</dbReference>
<evidence type="ECO:0000256" key="1">
    <source>
        <dbReference type="ARBA" id="ARBA00004651"/>
    </source>
</evidence>
<keyword evidence="2" id="KW-1003">Cell membrane</keyword>
<sequence>MYARDKLLRDKRKGAGHQLPGIARVPVSGDRAETYADEGEISLYDLWQVVSKYRMLVLGIAMSAIVLAMLASWLKTPLYRAEVLLAPVTEQDGGSRYLQPFKEFGGIAALAGVNLNRGDKKSESIATLKSRKFNEQFIQDNKLDRILFSDRWDEKSERWDVSDKKDEPTLWDSYEKFNKQVRTVREDRNTGLVTLSIEWNDPEIAAQWANALVSSINQTLRQQTVETSRQAIAYLQEQLGKTSVVELQQVLHQLIESEMKKIIFANINEAYAFKVIDPATAPEEPFNVRLVMTLVLSAIFGLIFGIVVALVVNAIRGERNAAGASAD</sequence>
<evidence type="ECO:0000256" key="3">
    <source>
        <dbReference type="ARBA" id="ARBA00022692"/>
    </source>
</evidence>
<feature type="domain" description="Polysaccharide chain length determinant N-terminal" evidence="7">
    <location>
        <begin position="40"/>
        <end position="140"/>
    </location>
</feature>
<feature type="transmembrane region" description="Helical" evidence="6">
    <location>
        <begin position="55"/>
        <end position="74"/>
    </location>
</feature>
<dbReference type="InterPro" id="IPR003856">
    <property type="entry name" value="LPS_length_determ_N"/>
</dbReference>
<dbReference type="GO" id="GO:0005886">
    <property type="term" value="C:plasma membrane"/>
    <property type="evidence" value="ECO:0007669"/>
    <property type="project" value="UniProtKB-SubCell"/>
</dbReference>
<keyword evidence="4 6" id="KW-1133">Transmembrane helix</keyword>
<dbReference type="AlphaFoldDB" id="A0A4R1HCW4"/>
<evidence type="ECO:0000313" key="8">
    <source>
        <dbReference type="EMBL" id="TCK18115.1"/>
    </source>
</evidence>
<organism evidence="8 9">
    <name type="scientific">Thiogranum longum</name>
    <dbReference type="NCBI Taxonomy" id="1537524"/>
    <lineage>
        <taxon>Bacteria</taxon>
        <taxon>Pseudomonadati</taxon>
        <taxon>Pseudomonadota</taxon>
        <taxon>Gammaproteobacteria</taxon>
        <taxon>Chromatiales</taxon>
        <taxon>Ectothiorhodospiraceae</taxon>
        <taxon>Thiogranum</taxon>
    </lineage>
</organism>
<dbReference type="PANTHER" id="PTHR32309">
    <property type="entry name" value="TYROSINE-PROTEIN KINASE"/>
    <property type="match status" value="1"/>
</dbReference>
<evidence type="ECO:0000313" key="9">
    <source>
        <dbReference type="Proteomes" id="UP000295707"/>
    </source>
</evidence>
<protein>
    <submittedName>
        <fullName evidence="8">Subunit length determinant protein</fullName>
    </submittedName>
</protein>